<dbReference type="PROSITE" id="PS50887">
    <property type="entry name" value="GGDEF"/>
    <property type="match status" value="1"/>
</dbReference>
<evidence type="ECO:0000313" key="6">
    <source>
        <dbReference type="Proteomes" id="UP000271374"/>
    </source>
</evidence>
<dbReference type="SMART" id="SM00052">
    <property type="entry name" value="EAL"/>
    <property type="match status" value="1"/>
</dbReference>
<proteinExistence type="predicted"/>
<dbReference type="CDD" id="cd01949">
    <property type="entry name" value="GGDEF"/>
    <property type="match status" value="1"/>
</dbReference>
<evidence type="ECO:0000313" key="5">
    <source>
        <dbReference type="EMBL" id="RTR32367.1"/>
    </source>
</evidence>
<organism evidence="5 6">
    <name type="scientific">Bacillus yapensis</name>
    <dbReference type="NCBI Taxonomy" id="2492960"/>
    <lineage>
        <taxon>Bacteria</taxon>
        <taxon>Bacillati</taxon>
        <taxon>Bacillota</taxon>
        <taxon>Bacilli</taxon>
        <taxon>Bacillales</taxon>
        <taxon>Bacillaceae</taxon>
        <taxon>Bacillus</taxon>
    </lineage>
</organism>
<dbReference type="SUPFAM" id="SSF141868">
    <property type="entry name" value="EAL domain-like"/>
    <property type="match status" value="1"/>
</dbReference>
<dbReference type="InterPro" id="IPR043128">
    <property type="entry name" value="Rev_trsase/Diguanyl_cyclase"/>
</dbReference>
<dbReference type="SMART" id="SM00267">
    <property type="entry name" value="GGDEF"/>
    <property type="match status" value="1"/>
</dbReference>
<gene>
    <name evidence="5" type="ORF">EKG37_09385</name>
</gene>
<dbReference type="InterPro" id="IPR052155">
    <property type="entry name" value="Biofilm_reg_signaling"/>
</dbReference>
<evidence type="ECO:0000259" key="1">
    <source>
        <dbReference type="PROSITE" id="PS50112"/>
    </source>
</evidence>
<comment type="caution">
    <text evidence="5">The sequence shown here is derived from an EMBL/GenBank/DDBJ whole genome shotgun (WGS) entry which is preliminary data.</text>
</comment>
<dbReference type="InterPro" id="IPR000700">
    <property type="entry name" value="PAS-assoc_C"/>
</dbReference>
<protein>
    <submittedName>
        <fullName evidence="5">EAL domain-containing protein</fullName>
    </submittedName>
</protein>
<dbReference type="Pfam" id="PF00989">
    <property type="entry name" value="PAS"/>
    <property type="match status" value="1"/>
</dbReference>
<dbReference type="PANTHER" id="PTHR44757">
    <property type="entry name" value="DIGUANYLATE CYCLASE DGCP"/>
    <property type="match status" value="1"/>
</dbReference>
<dbReference type="AlphaFoldDB" id="A0A431WAC8"/>
<dbReference type="FunFam" id="3.20.20.450:FF:000001">
    <property type="entry name" value="Cyclic di-GMP phosphodiesterase yahA"/>
    <property type="match status" value="1"/>
</dbReference>
<dbReference type="PROSITE" id="PS50112">
    <property type="entry name" value="PAS"/>
    <property type="match status" value="1"/>
</dbReference>
<dbReference type="CDD" id="cd00130">
    <property type="entry name" value="PAS"/>
    <property type="match status" value="2"/>
</dbReference>
<dbReference type="OrthoDB" id="9759607at2"/>
<dbReference type="Pfam" id="PF00990">
    <property type="entry name" value="GGDEF"/>
    <property type="match status" value="1"/>
</dbReference>
<dbReference type="CDD" id="cd01948">
    <property type="entry name" value="EAL"/>
    <property type="match status" value="1"/>
</dbReference>
<dbReference type="PROSITE" id="PS50883">
    <property type="entry name" value="EAL"/>
    <property type="match status" value="1"/>
</dbReference>
<dbReference type="SMART" id="SM00091">
    <property type="entry name" value="PAS"/>
    <property type="match status" value="2"/>
</dbReference>
<dbReference type="Pfam" id="PF00563">
    <property type="entry name" value="EAL"/>
    <property type="match status" value="1"/>
</dbReference>
<dbReference type="Gene3D" id="3.20.20.450">
    <property type="entry name" value="EAL domain"/>
    <property type="match status" value="1"/>
</dbReference>
<evidence type="ECO:0000259" key="4">
    <source>
        <dbReference type="PROSITE" id="PS50887"/>
    </source>
</evidence>
<dbReference type="NCBIfam" id="TIGR00254">
    <property type="entry name" value="GGDEF"/>
    <property type="match status" value="1"/>
</dbReference>
<dbReference type="InterPro" id="IPR035919">
    <property type="entry name" value="EAL_sf"/>
</dbReference>
<feature type="domain" description="PAS" evidence="1">
    <location>
        <begin position="151"/>
        <end position="221"/>
    </location>
</feature>
<dbReference type="EMBL" id="RXNT01000006">
    <property type="protein sequence ID" value="RTR32367.1"/>
    <property type="molecule type" value="Genomic_DNA"/>
</dbReference>
<keyword evidence="6" id="KW-1185">Reference proteome</keyword>
<dbReference type="InterPro" id="IPR013767">
    <property type="entry name" value="PAS_fold"/>
</dbReference>
<dbReference type="InterPro" id="IPR000160">
    <property type="entry name" value="GGDEF_dom"/>
</dbReference>
<sequence>MDPLLERMGKIEQTRKVSKTVERIIYNLIFNYVKHMVYVMKVEKGPKFRYLFVNEMGLLYAGLSENAIGKTMDEVLPHDRYIEILKGYEDVLSTGEIITYSDHLKFPNGKMGFAESILTPVKNEKNEIKYIVAVTRDVTDLTVERNRLINAEQKYRSIVDHNLDGVFTVSLEGKILEVNPAGQKLSGYTKKQVSKRSFYDLLPEEDVQKFRELFNKTTTSGLAQESLDCRVMHSKGYFLTTQIKIVPIVINSEITGAYVMTRDISEQAENAETIKYMAFHDHLTGLYNRRALLNDLEEAIKKNKKTSGTFALLSIDLDRFKYLNDTLGHLAGDQILIQVAERLSEYSNRNVKVYRLGGDEYSILYVGDRRGATYLAQKILNLFSKSFYLNYQEYFISPSIGISMYPNDGKNAEMLIKNADEALFSVKERGKAHFQFYRTEMNSAVSHIVELETHLRKALAKKEFILYYQPQVDLASGQVNSFEALLRWNSKELGMISPNDFIPLAEDTGLIVPIGNWVIDTACKQISEWSSLGESGIKIAINISPKQFLQPKLVETIKESIEKYEIEPSLLEIEITEGAMQDTAETSPILKSLKELGVTISIDDFGTGYSSLNYIKQFPIDVLKIDQSFVRDVISNEKDAAITTTIIHLANSLGLEVVAEGIEEKEQADFLMKANCHKGQGYLYSRPISAQDVEFNLFKSNNAIVIN</sequence>
<dbReference type="RefSeq" id="WP_126408438.1">
    <property type="nucleotide sequence ID" value="NZ_RXNT01000006.1"/>
</dbReference>
<dbReference type="InterPro" id="IPR000014">
    <property type="entry name" value="PAS"/>
</dbReference>
<reference evidence="5 6" key="1">
    <citation type="submission" date="2018-12" db="EMBL/GenBank/DDBJ databases">
        <title>Bacillus yapensis draft genome sequence.</title>
        <authorList>
            <person name="Yu L."/>
            <person name="Xu X."/>
            <person name="Tang X."/>
        </authorList>
    </citation>
    <scope>NUCLEOTIDE SEQUENCE [LARGE SCALE GENOMIC DNA]</scope>
    <source>
        <strain evidence="5 6">XXST-01</strain>
    </source>
</reference>
<dbReference type="Gene3D" id="3.30.70.270">
    <property type="match status" value="1"/>
</dbReference>
<name>A0A431WAC8_9BACI</name>
<evidence type="ECO:0000259" key="3">
    <source>
        <dbReference type="PROSITE" id="PS50883"/>
    </source>
</evidence>
<dbReference type="InterPro" id="IPR029787">
    <property type="entry name" value="Nucleotide_cyclase"/>
</dbReference>
<dbReference type="GO" id="GO:0006355">
    <property type="term" value="P:regulation of DNA-templated transcription"/>
    <property type="evidence" value="ECO:0007669"/>
    <property type="project" value="InterPro"/>
</dbReference>
<evidence type="ECO:0000259" key="2">
    <source>
        <dbReference type="PROSITE" id="PS50113"/>
    </source>
</evidence>
<feature type="domain" description="GGDEF" evidence="4">
    <location>
        <begin position="308"/>
        <end position="439"/>
    </location>
</feature>
<feature type="domain" description="PAC" evidence="2">
    <location>
        <begin position="98"/>
        <end position="150"/>
    </location>
</feature>
<dbReference type="Pfam" id="PF08448">
    <property type="entry name" value="PAS_4"/>
    <property type="match status" value="1"/>
</dbReference>
<dbReference type="SUPFAM" id="SSF55073">
    <property type="entry name" value="Nucleotide cyclase"/>
    <property type="match status" value="1"/>
</dbReference>
<dbReference type="InterPro" id="IPR035965">
    <property type="entry name" value="PAS-like_dom_sf"/>
</dbReference>
<dbReference type="InterPro" id="IPR001633">
    <property type="entry name" value="EAL_dom"/>
</dbReference>
<dbReference type="InterPro" id="IPR013656">
    <property type="entry name" value="PAS_4"/>
</dbReference>
<dbReference type="PROSITE" id="PS50113">
    <property type="entry name" value="PAC"/>
    <property type="match status" value="1"/>
</dbReference>
<dbReference type="Gene3D" id="3.30.450.20">
    <property type="entry name" value="PAS domain"/>
    <property type="match status" value="2"/>
</dbReference>
<dbReference type="Proteomes" id="UP000271374">
    <property type="component" value="Unassembled WGS sequence"/>
</dbReference>
<feature type="domain" description="EAL" evidence="3">
    <location>
        <begin position="448"/>
        <end position="701"/>
    </location>
</feature>
<dbReference type="PANTHER" id="PTHR44757:SF2">
    <property type="entry name" value="BIOFILM ARCHITECTURE MAINTENANCE PROTEIN MBAA"/>
    <property type="match status" value="1"/>
</dbReference>
<dbReference type="NCBIfam" id="TIGR00229">
    <property type="entry name" value="sensory_box"/>
    <property type="match status" value="2"/>
</dbReference>
<accession>A0A431WAC8</accession>
<dbReference type="SUPFAM" id="SSF55785">
    <property type="entry name" value="PYP-like sensor domain (PAS domain)"/>
    <property type="match status" value="2"/>
</dbReference>